<protein>
    <submittedName>
        <fullName evidence="2">Uncharacterized protein</fullName>
    </submittedName>
</protein>
<evidence type="ECO:0000313" key="2">
    <source>
        <dbReference type="EMBL" id="RKF72881.1"/>
    </source>
</evidence>
<keyword evidence="3" id="KW-1185">Reference proteome</keyword>
<evidence type="ECO:0000256" key="1">
    <source>
        <dbReference type="SAM" id="MobiDB-lite"/>
    </source>
</evidence>
<dbReference type="Proteomes" id="UP000283383">
    <property type="component" value="Unassembled WGS sequence"/>
</dbReference>
<dbReference type="AlphaFoldDB" id="A0A420IEC6"/>
<feature type="region of interest" description="Disordered" evidence="1">
    <location>
        <begin position="126"/>
        <end position="165"/>
    </location>
</feature>
<accession>A0A420IEC6</accession>
<name>A0A420IEC6_9PEZI</name>
<dbReference type="EMBL" id="MCBQ01009629">
    <property type="protein sequence ID" value="RKF72881.1"/>
    <property type="molecule type" value="Genomic_DNA"/>
</dbReference>
<sequence>MLEQKKKLQEEIEVQQRLKTLEIFDMKARTAAYKNIFSCINPVEQQANIGQETSRTQQGNRREWHERSESHHSIINGSETLHPSGLLCSTCGKYHYSHPQNRQCQDPSPLQIWEQTILRRVIREARAQRGSSPQPMTGENSTPLGNRSFQRVPNKNRPSQCDQMRPQINLDEYNPGISVLSDENSRNYQNSAFTVLPDEGLFNKIPGEGRESEKELSEKIQGIGFGFEANGNNRKRTRIDCKSDGDENIQEIQIIDNPADRILGAGQAGTIPGFVASDGNLEANLKSLRAKCGTKELKEIYGRKREGPIDYKKII</sequence>
<comment type="caution">
    <text evidence="2">The sequence shown here is derived from an EMBL/GenBank/DDBJ whole genome shotgun (WGS) entry which is preliminary data.</text>
</comment>
<organism evidence="2 3">
    <name type="scientific">Golovinomyces cichoracearum</name>
    <dbReference type="NCBI Taxonomy" id="62708"/>
    <lineage>
        <taxon>Eukaryota</taxon>
        <taxon>Fungi</taxon>
        <taxon>Dikarya</taxon>
        <taxon>Ascomycota</taxon>
        <taxon>Pezizomycotina</taxon>
        <taxon>Leotiomycetes</taxon>
        <taxon>Erysiphales</taxon>
        <taxon>Erysiphaceae</taxon>
        <taxon>Golovinomyces</taxon>
    </lineage>
</organism>
<feature type="compositionally biased region" description="Basic and acidic residues" evidence="1">
    <location>
        <begin position="60"/>
        <end position="69"/>
    </location>
</feature>
<gene>
    <name evidence="2" type="ORF">GcM3_096022</name>
</gene>
<feature type="compositionally biased region" description="Polar residues" evidence="1">
    <location>
        <begin position="50"/>
        <end position="59"/>
    </location>
</feature>
<feature type="region of interest" description="Disordered" evidence="1">
    <location>
        <begin position="50"/>
        <end position="69"/>
    </location>
</feature>
<proteinExistence type="predicted"/>
<evidence type="ECO:0000313" key="3">
    <source>
        <dbReference type="Proteomes" id="UP000283383"/>
    </source>
</evidence>
<reference evidence="2 3" key="1">
    <citation type="journal article" date="2018" name="BMC Genomics">
        <title>Comparative genome analyses reveal sequence features reflecting distinct modes of host-adaptation between dicot and monocot powdery mildew.</title>
        <authorList>
            <person name="Wu Y."/>
            <person name="Ma X."/>
            <person name="Pan Z."/>
            <person name="Kale S.D."/>
            <person name="Song Y."/>
            <person name="King H."/>
            <person name="Zhang Q."/>
            <person name="Presley C."/>
            <person name="Deng X."/>
            <person name="Wei C.I."/>
            <person name="Xiao S."/>
        </authorList>
    </citation>
    <scope>NUCLEOTIDE SEQUENCE [LARGE SCALE GENOMIC DNA]</scope>
    <source>
        <strain evidence="2">UMSG3</strain>
    </source>
</reference>
<feature type="compositionally biased region" description="Polar residues" evidence="1">
    <location>
        <begin position="129"/>
        <end position="162"/>
    </location>
</feature>